<dbReference type="GO" id="GO:0005921">
    <property type="term" value="C:gap junction"/>
    <property type="evidence" value="ECO:0007669"/>
    <property type="project" value="UniProtKB-UniRule"/>
</dbReference>
<accession>A0A7M5U840</accession>
<evidence type="ECO:0000313" key="11">
    <source>
        <dbReference type="Proteomes" id="UP000594262"/>
    </source>
</evidence>
<keyword evidence="2 9" id="KW-0813">Transport</keyword>
<dbReference type="PROSITE" id="PS51013">
    <property type="entry name" value="PANNEXIN"/>
    <property type="match status" value="1"/>
</dbReference>
<evidence type="ECO:0000256" key="7">
    <source>
        <dbReference type="ARBA" id="ARBA00023136"/>
    </source>
</evidence>
<feature type="transmembrane region" description="Helical" evidence="9">
    <location>
        <begin position="28"/>
        <end position="49"/>
    </location>
</feature>
<proteinExistence type="inferred from homology"/>
<keyword evidence="4 9" id="KW-0812">Transmembrane</keyword>
<dbReference type="EnsemblMetazoa" id="CLYHEMT007353.1">
    <property type="protein sequence ID" value="CLYHEMP007353.1"/>
    <property type="gene ID" value="CLYHEMG007353"/>
</dbReference>
<sequence length="417" mass="49171">MAFYFGDSIHQFVNIKVKERHDSIFDQIPRIFVCKLFILSAMIMSITWFNDEARCIPPKGDANRLPAYFIHRACWLKGIYVYPQLHQETEYDVSYYGVPTALEKDGVLEDKEDELCKVGWRNENCKPMEREYFHQYKWIPFYVAFLAFLFFYPYMIFKICNSDFINLKNNLGNHEVSADQIVDAFFNNTDSVRKRRNHLRILGNYIVKLLYFFNGVIGFFIIDHLTHNRFNNLGNEWTSYSKEIRFDVDESLLATPANKFLPVFGICELMDVRADSTHSRADKVRVVCEISTQIMYQYCFILYWFVLIFSMCCSALGIIIYICKHLILLFGRTKKGPGHIHNQYLSLRQVEYLDIIRRRHLPMYTTIRKMLNERALQDVWRENSGMPINGSMPVNNAESPKLTTMYKFHAVSSMEAI</sequence>
<comment type="similarity">
    <text evidence="9">Belongs to the pannexin family.</text>
</comment>
<dbReference type="AlphaFoldDB" id="A0A7M5U840"/>
<keyword evidence="5 9" id="KW-1133">Transmembrane helix</keyword>
<dbReference type="GO" id="GO:0005886">
    <property type="term" value="C:plasma membrane"/>
    <property type="evidence" value="ECO:0007669"/>
    <property type="project" value="UniProtKB-SubCell"/>
</dbReference>
<keyword evidence="8 9" id="KW-0407">Ion channel</keyword>
<feature type="transmembrane region" description="Helical" evidence="9">
    <location>
        <begin position="138"/>
        <end position="157"/>
    </location>
</feature>
<dbReference type="GO" id="GO:0034220">
    <property type="term" value="P:monoatomic ion transmembrane transport"/>
    <property type="evidence" value="ECO:0007669"/>
    <property type="project" value="UniProtKB-KW"/>
</dbReference>
<dbReference type="Proteomes" id="UP000594262">
    <property type="component" value="Unplaced"/>
</dbReference>
<dbReference type="InterPro" id="IPR000990">
    <property type="entry name" value="Innexin"/>
</dbReference>
<evidence type="ECO:0000256" key="8">
    <source>
        <dbReference type="ARBA" id="ARBA00023303"/>
    </source>
</evidence>
<evidence type="ECO:0000256" key="4">
    <source>
        <dbReference type="ARBA" id="ARBA00022692"/>
    </source>
</evidence>
<evidence type="ECO:0000256" key="6">
    <source>
        <dbReference type="ARBA" id="ARBA00023065"/>
    </source>
</evidence>
<feature type="transmembrane region" description="Helical" evidence="9">
    <location>
        <begin position="202"/>
        <end position="222"/>
    </location>
</feature>
<evidence type="ECO:0000256" key="9">
    <source>
        <dbReference type="RuleBase" id="RU010713"/>
    </source>
</evidence>
<gene>
    <name evidence="9" type="primary">inx</name>
</gene>
<organism evidence="10 11">
    <name type="scientific">Clytia hemisphaerica</name>
    <dbReference type="NCBI Taxonomy" id="252671"/>
    <lineage>
        <taxon>Eukaryota</taxon>
        <taxon>Metazoa</taxon>
        <taxon>Cnidaria</taxon>
        <taxon>Hydrozoa</taxon>
        <taxon>Hydroidolina</taxon>
        <taxon>Leptothecata</taxon>
        <taxon>Obeliida</taxon>
        <taxon>Clytiidae</taxon>
        <taxon>Clytia</taxon>
    </lineage>
</organism>
<evidence type="ECO:0000256" key="2">
    <source>
        <dbReference type="ARBA" id="ARBA00022448"/>
    </source>
</evidence>
<evidence type="ECO:0000313" key="10">
    <source>
        <dbReference type="EnsemblMetazoa" id="CLYHEMP007353.1"/>
    </source>
</evidence>
<keyword evidence="7 9" id="KW-0472">Membrane</keyword>
<keyword evidence="6 9" id="KW-0406">Ion transport</keyword>
<comment type="subcellular location">
    <subcellularLocation>
        <location evidence="1 9">Cell membrane</location>
        <topology evidence="1 9">Multi-pass membrane protein</topology>
    </subcellularLocation>
</comment>
<keyword evidence="3" id="KW-1003">Cell membrane</keyword>
<feature type="transmembrane region" description="Helical" evidence="9">
    <location>
        <begin position="301"/>
        <end position="323"/>
    </location>
</feature>
<reference evidence="10" key="1">
    <citation type="submission" date="2021-01" db="UniProtKB">
        <authorList>
            <consortium name="EnsemblMetazoa"/>
        </authorList>
    </citation>
    <scope>IDENTIFICATION</scope>
</reference>
<keyword evidence="11" id="KW-1185">Reference proteome</keyword>
<comment type="function">
    <text evidence="9">Structural component of the gap junctions.</text>
</comment>
<evidence type="ECO:0000256" key="5">
    <source>
        <dbReference type="ARBA" id="ARBA00022989"/>
    </source>
</evidence>
<dbReference type="Pfam" id="PF00876">
    <property type="entry name" value="Innexin"/>
    <property type="match status" value="1"/>
</dbReference>
<protein>
    <recommendedName>
        <fullName evidence="9">Innexin</fullName>
    </recommendedName>
</protein>
<evidence type="ECO:0000256" key="3">
    <source>
        <dbReference type="ARBA" id="ARBA00022475"/>
    </source>
</evidence>
<name>A0A7M5U840_9CNID</name>
<evidence type="ECO:0000256" key="1">
    <source>
        <dbReference type="ARBA" id="ARBA00004651"/>
    </source>
</evidence>